<accession>T1KZV9</accession>
<protein>
    <recommendedName>
        <fullName evidence="4">Sugar transporter SWEET1</fullName>
    </recommendedName>
</protein>
<dbReference type="InterPro" id="IPR004316">
    <property type="entry name" value="SWEET_rpt"/>
</dbReference>
<evidence type="ECO:0000256" key="12">
    <source>
        <dbReference type="ARBA" id="ARBA00023136"/>
    </source>
</evidence>
<comment type="subcellular location">
    <subcellularLocation>
        <location evidence="1">Cell membrane</location>
        <topology evidence="1">Multi-pass membrane protein</topology>
    </subcellularLocation>
    <subcellularLocation>
        <location evidence="2">Golgi apparatus membrane</location>
        <topology evidence="2">Multi-pass membrane protein</topology>
    </subcellularLocation>
</comment>
<dbReference type="AlphaFoldDB" id="T1KZV9"/>
<evidence type="ECO:0000256" key="13">
    <source>
        <dbReference type="SAM" id="Phobius"/>
    </source>
</evidence>
<evidence type="ECO:0000256" key="11">
    <source>
        <dbReference type="ARBA" id="ARBA00023034"/>
    </source>
</evidence>
<dbReference type="Proteomes" id="UP000015104">
    <property type="component" value="Unassembled WGS sequence"/>
</dbReference>
<keyword evidence="15" id="KW-1185">Reference proteome</keyword>
<dbReference type="Pfam" id="PF03083">
    <property type="entry name" value="MtN3_slv"/>
    <property type="match status" value="2"/>
</dbReference>
<dbReference type="Gene3D" id="1.20.1280.290">
    <property type="match status" value="2"/>
</dbReference>
<evidence type="ECO:0000256" key="8">
    <source>
        <dbReference type="ARBA" id="ARBA00022692"/>
    </source>
</evidence>
<dbReference type="KEGG" id="tut:107369013"/>
<evidence type="ECO:0000256" key="7">
    <source>
        <dbReference type="ARBA" id="ARBA00022597"/>
    </source>
</evidence>
<dbReference type="HOGENOM" id="CLU_048643_3_3_1"/>
<dbReference type="EnsemblMetazoa" id="tetur29g00270.1">
    <property type="protein sequence ID" value="tetur29g00270.1"/>
    <property type="gene ID" value="tetur29g00270"/>
</dbReference>
<evidence type="ECO:0000256" key="10">
    <source>
        <dbReference type="ARBA" id="ARBA00022989"/>
    </source>
</evidence>
<keyword evidence="6" id="KW-1003">Cell membrane</keyword>
<evidence type="ECO:0000256" key="5">
    <source>
        <dbReference type="ARBA" id="ARBA00022448"/>
    </source>
</evidence>
<keyword evidence="11" id="KW-0333">Golgi apparatus</keyword>
<evidence type="ECO:0000256" key="6">
    <source>
        <dbReference type="ARBA" id="ARBA00022475"/>
    </source>
</evidence>
<evidence type="ECO:0000313" key="14">
    <source>
        <dbReference type="EnsemblMetazoa" id="tetur29g00270.1"/>
    </source>
</evidence>
<comment type="similarity">
    <text evidence="3">Belongs to the SWEET sugar transporter family.</text>
</comment>
<dbReference type="STRING" id="32264.T1KZV9"/>
<feature type="transmembrane region" description="Helical" evidence="13">
    <location>
        <begin position="152"/>
        <end position="172"/>
    </location>
</feature>
<dbReference type="PANTHER" id="PTHR10791:SF112">
    <property type="entry name" value="SUGAR TRANSPORTER SWEET1"/>
    <property type="match status" value="1"/>
</dbReference>
<keyword evidence="8 13" id="KW-0812">Transmembrane</keyword>
<feature type="transmembrane region" description="Helical" evidence="13">
    <location>
        <begin position="6"/>
        <end position="26"/>
    </location>
</feature>
<dbReference type="GO" id="GO:0051119">
    <property type="term" value="F:sugar transmembrane transporter activity"/>
    <property type="evidence" value="ECO:0007669"/>
    <property type="project" value="InterPro"/>
</dbReference>
<evidence type="ECO:0000256" key="9">
    <source>
        <dbReference type="ARBA" id="ARBA00022737"/>
    </source>
</evidence>
<gene>
    <name evidence="14" type="primary">107369013</name>
</gene>
<dbReference type="GO" id="GO:0005886">
    <property type="term" value="C:plasma membrane"/>
    <property type="evidence" value="ECO:0007669"/>
    <property type="project" value="UniProtKB-SubCell"/>
</dbReference>
<organism evidence="14 15">
    <name type="scientific">Tetranychus urticae</name>
    <name type="common">Two-spotted spider mite</name>
    <dbReference type="NCBI Taxonomy" id="32264"/>
    <lineage>
        <taxon>Eukaryota</taxon>
        <taxon>Metazoa</taxon>
        <taxon>Ecdysozoa</taxon>
        <taxon>Arthropoda</taxon>
        <taxon>Chelicerata</taxon>
        <taxon>Arachnida</taxon>
        <taxon>Acari</taxon>
        <taxon>Acariformes</taxon>
        <taxon>Trombidiformes</taxon>
        <taxon>Prostigmata</taxon>
        <taxon>Eleutherengona</taxon>
        <taxon>Raphignathae</taxon>
        <taxon>Tetranychoidea</taxon>
        <taxon>Tetranychidae</taxon>
        <taxon>Tetranychus</taxon>
    </lineage>
</organism>
<dbReference type="OMA" id="MIFCNCY"/>
<proteinExistence type="inferred from homology"/>
<keyword evidence="9" id="KW-0677">Repeat</keyword>
<reference evidence="15" key="1">
    <citation type="submission" date="2011-08" db="EMBL/GenBank/DDBJ databases">
        <authorList>
            <person name="Rombauts S."/>
        </authorList>
    </citation>
    <scope>NUCLEOTIDE SEQUENCE</scope>
    <source>
        <strain evidence="15">London</strain>
    </source>
</reference>
<keyword evidence="10 13" id="KW-1133">Transmembrane helix</keyword>
<dbReference type="FunFam" id="1.20.1280.290:FF:000004">
    <property type="entry name" value="Sugar transporter SWEET"/>
    <property type="match status" value="1"/>
</dbReference>
<keyword evidence="12 13" id="KW-0472">Membrane</keyword>
<evidence type="ECO:0000256" key="4">
    <source>
        <dbReference type="ARBA" id="ARBA00021741"/>
    </source>
</evidence>
<reference evidence="14" key="2">
    <citation type="submission" date="2015-06" db="UniProtKB">
        <authorList>
            <consortium name="EnsemblMetazoa"/>
        </authorList>
    </citation>
    <scope>IDENTIFICATION</scope>
</reference>
<feature type="transmembrane region" description="Helical" evidence="13">
    <location>
        <begin position="178"/>
        <end position="200"/>
    </location>
</feature>
<dbReference type="InterPro" id="IPR047664">
    <property type="entry name" value="SWEET"/>
</dbReference>
<feature type="transmembrane region" description="Helical" evidence="13">
    <location>
        <begin position="93"/>
        <end position="113"/>
    </location>
</feature>
<dbReference type="GO" id="GO:0000139">
    <property type="term" value="C:Golgi membrane"/>
    <property type="evidence" value="ECO:0007669"/>
    <property type="project" value="UniProtKB-SubCell"/>
</dbReference>
<evidence type="ECO:0000256" key="1">
    <source>
        <dbReference type="ARBA" id="ARBA00004651"/>
    </source>
</evidence>
<feature type="transmembrane region" description="Helical" evidence="13">
    <location>
        <begin position="119"/>
        <end position="140"/>
    </location>
</feature>
<name>T1KZV9_TETUR</name>
<feature type="transmembrane region" description="Helical" evidence="13">
    <location>
        <begin position="64"/>
        <end position="86"/>
    </location>
</feature>
<dbReference type="PANTHER" id="PTHR10791">
    <property type="entry name" value="RAG1-ACTIVATING PROTEIN 1"/>
    <property type="match status" value="1"/>
</dbReference>
<feature type="transmembrane region" description="Helical" evidence="13">
    <location>
        <begin position="38"/>
        <end position="58"/>
    </location>
</feature>
<dbReference type="EMBL" id="CAEY01000758">
    <property type="status" value="NOT_ANNOTATED_CDS"/>
    <property type="molecule type" value="Genomic_DNA"/>
</dbReference>
<keyword evidence="5" id="KW-0813">Transport</keyword>
<evidence type="ECO:0000256" key="2">
    <source>
        <dbReference type="ARBA" id="ARBA00004653"/>
    </source>
</evidence>
<evidence type="ECO:0000256" key="3">
    <source>
        <dbReference type="ARBA" id="ARBA00007809"/>
    </source>
</evidence>
<dbReference type="OrthoDB" id="409725at2759"/>
<keyword evidence="7" id="KW-0762">Sugar transport</keyword>
<sequence length="218" mass="24456">MELIHVVSSLVIIFTFCNFTTGLQICIRIWKKKSTQDFAAFPFIAGFLCTFLGLRYGLVIHDSVTIFVNSIGLAVFTFYVLFYYHFTLNKRSINLKIGVLIVVVLLFELAIGHQENPRTLSGIIASISGVVFSGSPMTSISQVVRDKNAGILPFWLILSTAVVALLWFAYGFLIGDAFIQISNSLAVLLAVFQLSLFVFYPPQSKYKDFEKQLLMENL</sequence>
<evidence type="ECO:0000313" key="15">
    <source>
        <dbReference type="Proteomes" id="UP000015104"/>
    </source>
</evidence>
<dbReference type="eggNOG" id="KOG1623">
    <property type="taxonomic scope" value="Eukaryota"/>
</dbReference>